<dbReference type="CDD" id="cd06222">
    <property type="entry name" value="RNase_H_like"/>
    <property type="match status" value="1"/>
</dbReference>
<dbReference type="EMBL" id="JASCZI010241740">
    <property type="protein sequence ID" value="MED6206105.1"/>
    <property type="molecule type" value="Genomic_DNA"/>
</dbReference>
<dbReference type="Pfam" id="PF13456">
    <property type="entry name" value="RVT_3"/>
    <property type="match status" value="1"/>
</dbReference>
<feature type="region of interest" description="Disordered" evidence="1">
    <location>
        <begin position="225"/>
        <end position="296"/>
    </location>
</feature>
<feature type="compositionally biased region" description="Basic and acidic residues" evidence="1">
    <location>
        <begin position="245"/>
        <end position="254"/>
    </location>
</feature>
<dbReference type="InterPro" id="IPR053151">
    <property type="entry name" value="RNase_H-like"/>
</dbReference>
<sequence length="296" mass="33448">MRGTNRREVTWHAPPQGWLKCNLDASFCKATATGAIAMITRDTNGRVIKGAAGSIQANSALAAEALAIREAMKQAKSHKMERVLFETDNQVLVQAIKSHTINIEIAPILLDIWQLQRELSMVGVTWTPRKGNQLAHEIAKMENLGSLARRGNDQTINRIREIINLESQKARTRASNLQEPLMILAESTISRTVKNQRLVSEIEGFLPNPVEEVRRSSTQLGEDQYANARPEDEMMNVRRCPHQRHSPDERERRQQCITLKGSTQQWRTTAAPSGGVQKQSPSAYQAQQEYYRQDTR</sequence>
<keyword evidence="4" id="KW-1185">Reference proteome</keyword>
<accession>A0ABU6Y9T8</accession>
<evidence type="ECO:0000313" key="4">
    <source>
        <dbReference type="Proteomes" id="UP001341840"/>
    </source>
</evidence>
<dbReference type="InterPro" id="IPR036397">
    <property type="entry name" value="RNaseH_sf"/>
</dbReference>
<protein>
    <recommendedName>
        <fullName evidence="2">RNase H type-1 domain-containing protein</fullName>
    </recommendedName>
</protein>
<name>A0ABU6Y9T8_9FABA</name>
<gene>
    <name evidence="3" type="ORF">PIB30_119031</name>
</gene>
<reference evidence="3 4" key="1">
    <citation type="journal article" date="2023" name="Plants (Basel)">
        <title>Bridging the Gap: Combining Genomics and Transcriptomics Approaches to Understand Stylosanthes scabra, an Orphan Legume from the Brazilian Caatinga.</title>
        <authorList>
            <person name="Ferreira-Neto J.R.C."/>
            <person name="da Silva M.D."/>
            <person name="Binneck E."/>
            <person name="de Melo N.F."/>
            <person name="da Silva R.H."/>
            <person name="de Melo A.L.T.M."/>
            <person name="Pandolfi V."/>
            <person name="Bustamante F.O."/>
            <person name="Brasileiro-Vidal A.C."/>
            <person name="Benko-Iseppon A.M."/>
        </authorList>
    </citation>
    <scope>NUCLEOTIDE SEQUENCE [LARGE SCALE GENOMIC DNA]</scope>
    <source>
        <tissue evidence="3">Leaves</tissue>
    </source>
</reference>
<dbReference type="SUPFAM" id="SSF53098">
    <property type="entry name" value="Ribonuclease H-like"/>
    <property type="match status" value="1"/>
</dbReference>
<dbReference type="PANTHER" id="PTHR47723:SF24">
    <property type="entry name" value="RNASE H TYPE-1 DOMAIN-CONTAINING PROTEIN"/>
    <property type="match status" value="1"/>
</dbReference>
<evidence type="ECO:0000313" key="3">
    <source>
        <dbReference type="EMBL" id="MED6206105.1"/>
    </source>
</evidence>
<comment type="caution">
    <text evidence="3">The sequence shown here is derived from an EMBL/GenBank/DDBJ whole genome shotgun (WGS) entry which is preliminary data.</text>
</comment>
<dbReference type="Gene3D" id="3.30.420.10">
    <property type="entry name" value="Ribonuclease H-like superfamily/Ribonuclease H"/>
    <property type="match status" value="1"/>
</dbReference>
<proteinExistence type="predicted"/>
<dbReference type="InterPro" id="IPR012337">
    <property type="entry name" value="RNaseH-like_sf"/>
</dbReference>
<organism evidence="3 4">
    <name type="scientific">Stylosanthes scabra</name>
    <dbReference type="NCBI Taxonomy" id="79078"/>
    <lineage>
        <taxon>Eukaryota</taxon>
        <taxon>Viridiplantae</taxon>
        <taxon>Streptophyta</taxon>
        <taxon>Embryophyta</taxon>
        <taxon>Tracheophyta</taxon>
        <taxon>Spermatophyta</taxon>
        <taxon>Magnoliopsida</taxon>
        <taxon>eudicotyledons</taxon>
        <taxon>Gunneridae</taxon>
        <taxon>Pentapetalae</taxon>
        <taxon>rosids</taxon>
        <taxon>fabids</taxon>
        <taxon>Fabales</taxon>
        <taxon>Fabaceae</taxon>
        <taxon>Papilionoideae</taxon>
        <taxon>50 kb inversion clade</taxon>
        <taxon>dalbergioids sensu lato</taxon>
        <taxon>Dalbergieae</taxon>
        <taxon>Pterocarpus clade</taxon>
        <taxon>Stylosanthes</taxon>
    </lineage>
</organism>
<feature type="domain" description="RNase H type-1" evidence="2">
    <location>
        <begin position="22"/>
        <end position="141"/>
    </location>
</feature>
<evidence type="ECO:0000259" key="2">
    <source>
        <dbReference type="Pfam" id="PF13456"/>
    </source>
</evidence>
<dbReference type="InterPro" id="IPR002156">
    <property type="entry name" value="RNaseH_domain"/>
</dbReference>
<dbReference type="PANTHER" id="PTHR47723">
    <property type="entry name" value="OS05G0353850 PROTEIN"/>
    <property type="match status" value="1"/>
</dbReference>
<feature type="compositionally biased region" description="Polar residues" evidence="1">
    <location>
        <begin position="255"/>
        <end position="290"/>
    </location>
</feature>
<evidence type="ECO:0000256" key="1">
    <source>
        <dbReference type="SAM" id="MobiDB-lite"/>
    </source>
</evidence>
<dbReference type="InterPro" id="IPR044730">
    <property type="entry name" value="RNase_H-like_dom_plant"/>
</dbReference>
<dbReference type="Proteomes" id="UP001341840">
    <property type="component" value="Unassembled WGS sequence"/>
</dbReference>